<name>A0A1E1L1J8_9HELO</name>
<keyword evidence="1" id="KW-0732">Signal</keyword>
<accession>A0A1E1L1J8</accession>
<dbReference type="Proteomes" id="UP000178912">
    <property type="component" value="Unassembled WGS sequence"/>
</dbReference>
<keyword evidence="3" id="KW-1185">Reference proteome</keyword>
<proteinExistence type="predicted"/>
<evidence type="ECO:0000313" key="2">
    <source>
        <dbReference type="EMBL" id="CZT04376.1"/>
    </source>
</evidence>
<dbReference type="EMBL" id="FJUX01000068">
    <property type="protein sequence ID" value="CZT04376.1"/>
    <property type="molecule type" value="Genomic_DNA"/>
</dbReference>
<sequence length="93" mass="10580">MKLTILSALFISGAFSAAINDCAETDLRASLISKNELGYLELHSSGSDYVGDKMRTLVLTSDEIWVQGFIDLHWWSWKYATFCLQKRNNPNVY</sequence>
<reference evidence="3" key="1">
    <citation type="submission" date="2016-03" db="EMBL/GenBank/DDBJ databases">
        <authorList>
            <person name="Guldener U."/>
        </authorList>
    </citation>
    <scope>NUCLEOTIDE SEQUENCE [LARGE SCALE GENOMIC DNA]</scope>
    <source>
        <strain evidence="3">04CH-RAC-A.6.1</strain>
    </source>
</reference>
<dbReference type="AlphaFoldDB" id="A0A1E1L1J8"/>
<gene>
    <name evidence="2" type="ORF">RAG0_10866</name>
</gene>
<evidence type="ECO:0000256" key="1">
    <source>
        <dbReference type="SAM" id="SignalP"/>
    </source>
</evidence>
<protein>
    <submittedName>
        <fullName evidence="2">Uncharacterized protein</fullName>
    </submittedName>
</protein>
<feature type="chain" id="PRO_5009446626" evidence="1">
    <location>
        <begin position="17"/>
        <end position="93"/>
    </location>
</feature>
<evidence type="ECO:0000313" key="3">
    <source>
        <dbReference type="Proteomes" id="UP000178912"/>
    </source>
</evidence>
<organism evidence="2 3">
    <name type="scientific">Rhynchosporium agropyri</name>
    <dbReference type="NCBI Taxonomy" id="914238"/>
    <lineage>
        <taxon>Eukaryota</taxon>
        <taxon>Fungi</taxon>
        <taxon>Dikarya</taxon>
        <taxon>Ascomycota</taxon>
        <taxon>Pezizomycotina</taxon>
        <taxon>Leotiomycetes</taxon>
        <taxon>Helotiales</taxon>
        <taxon>Ploettnerulaceae</taxon>
        <taxon>Rhynchosporium</taxon>
    </lineage>
</organism>
<feature type="signal peptide" evidence="1">
    <location>
        <begin position="1"/>
        <end position="16"/>
    </location>
</feature>